<sequence length="150" mass="16879">MEVELSLDLVNSCNITRKRQATMESCTIQSKKRQRACREDSSRHTENTSNLETENRLFSCTQSKLHDYINQPLDLSASSSHMMDINGNIVNQINNDQEMEISYDSAITRSLAGHVQKYSIPTLLVQDRSSSVCCSRCLTGEPGHINHLSS</sequence>
<name>A0A9X0CZ26_9CNID</name>
<gene>
    <name evidence="1" type="ORF">OS493_021335</name>
</gene>
<dbReference type="EMBL" id="MU826363">
    <property type="protein sequence ID" value="KAJ7378749.1"/>
    <property type="molecule type" value="Genomic_DNA"/>
</dbReference>
<reference evidence="1" key="1">
    <citation type="submission" date="2023-01" db="EMBL/GenBank/DDBJ databases">
        <title>Genome assembly of the deep-sea coral Lophelia pertusa.</title>
        <authorList>
            <person name="Herrera S."/>
            <person name="Cordes E."/>
        </authorList>
    </citation>
    <scope>NUCLEOTIDE SEQUENCE</scope>
    <source>
        <strain evidence="1">USNM1676648</strain>
        <tissue evidence="1">Polyp</tissue>
    </source>
</reference>
<evidence type="ECO:0000313" key="2">
    <source>
        <dbReference type="Proteomes" id="UP001163046"/>
    </source>
</evidence>
<dbReference type="AlphaFoldDB" id="A0A9X0CZ26"/>
<protein>
    <submittedName>
        <fullName evidence="1">Uncharacterized protein</fullName>
    </submittedName>
</protein>
<organism evidence="1 2">
    <name type="scientific">Desmophyllum pertusum</name>
    <dbReference type="NCBI Taxonomy" id="174260"/>
    <lineage>
        <taxon>Eukaryota</taxon>
        <taxon>Metazoa</taxon>
        <taxon>Cnidaria</taxon>
        <taxon>Anthozoa</taxon>
        <taxon>Hexacorallia</taxon>
        <taxon>Scleractinia</taxon>
        <taxon>Caryophylliina</taxon>
        <taxon>Caryophylliidae</taxon>
        <taxon>Desmophyllum</taxon>
    </lineage>
</organism>
<keyword evidence="2" id="KW-1185">Reference proteome</keyword>
<accession>A0A9X0CZ26</accession>
<evidence type="ECO:0000313" key="1">
    <source>
        <dbReference type="EMBL" id="KAJ7378749.1"/>
    </source>
</evidence>
<proteinExistence type="predicted"/>
<dbReference type="OrthoDB" id="5955292at2759"/>
<comment type="caution">
    <text evidence="1">The sequence shown here is derived from an EMBL/GenBank/DDBJ whole genome shotgun (WGS) entry which is preliminary data.</text>
</comment>
<dbReference type="Proteomes" id="UP001163046">
    <property type="component" value="Unassembled WGS sequence"/>
</dbReference>